<reference evidence="1" key="1">
    <citation type="submission" date="2021-02" db="EMBL/GenBank/DDBJ databases">
        <authorList>
            <person name="Dougan E. K."/>
            <person name="Rhodes N."/>
            <person name="Thang M."/>
            <person name="Chan C."/>
        </authorList>
    </citation>
    <scope>NUCLEOTIDE SEQUENCE</scope>
</reference>
<dbReference type="EMBL" id="CAJNDS010000288">
    <property type="protein sequence ID" value="CAE7038970.1"/>
    <property type="molecule type" value="Genomic_DNA"/>
</dbReference>
<dbReference type="AlphaFoldDB" id="A0A812IKT0"/>
<sequence>AEFFADGGFDDICYAVPITADKLPQAGRLVERLEAFHVAVDHPAAVDALLERPPCANKAWSVFLMVDCGYGRDGVDPEDPATVDLARRLTADPGK</sequence>
<name>A0A812IKT0_9DINO</name>
<dbReference type="Proteomes" id="UP000604046">
    <property type="component" value="Unassembled WGS sequence"/>
</dbReference>
<dbReference type="SUPFAM" id="SSF51419">
    <property type="entry name" value="PLP-binding barrel"/>
    <property type="match status" value="1"/>
</dbReference>
<dbReference type="PANTHER" id="PTHR28004:SF2">
    <property type="entry name" value="D-SERINE DEHYDRATASE"/>
    <property type="match status" value="1"/>
</dbReference>
<protein>
    <submittedName>
        <fullName evidence="1">Uncharacterized protein</fullName>
    </submittedName>
</protein>
<evidence type="ECO:0000313" key="1">
    <source>
        <dbReference type="EMBL" id="CAE7038970.1"/>
    </source>
</evidence>
<proteinExistence type="predicted"/>
<dbReference type="InterPro" id="IPR051466">
    <property type="entry name" value="D-amino_acid_metab_enzyme"/>
</dbReference>
<keyword evidence="2" id="KW-1185">Reference proteome</keyword>
<dbReference type="InterPro" id="IPR029066">
    <property type="entry name" value="PLP-binding_barrel"/>
</dbReference>
<evidence type="ECO:0000313" key="2">
    <source>
        <dbReference type="Proteomes" id="UP000604046"/>
    </source>
</evidence>
<dbReference type="Gene3D" id="3.20.20.10">
    <property type="entry name" value="Alanine racemase"/>
    <property type="match status" value="1"/>
</dbReference>
<accession>A0A812IKT0</accession>
<organism evidence="1 2">
    <name type="scientific">Symbiodinium natans</name>
    <dbReference type="NCBI Taxonomy" id="878477"/>
    <lineage>
        <taxon>Eukaryota</taxon>
        <taxon>Sar</taxon>
        <taxon>Alveolata</taxon>
        <taxon>Dinophyceae</taxon>
        <taxon>Suessiales</taxon>
        <taxon>Symbiodiniaceae</taxon>
        <taxon>Symbiodinium</taxon>
    </lineage>
</organism>
<feature type="non-terminal residue" evidence="1">
    <location>
        <position position="1"/>
    </location>
</feature>
<dbReference type="GO" id="GO:0008721">
    <property type="term" value="F:D-serine ammonia-lyase activity"/>
    <property type="evidence" value="ECO:0007669"/>
    <property type="project" value="TreeGrafter"/>
</dbReference>
<dbReference type="OrthoDB" id="433928at2759"/>
<dbReference type="PANTHER" id="PTHR28004">
    <property type="entry name" value="ZGC:162816-RELATED"/>
    <property type="match status" value="1"/>
</dbReference>
<gene>
    <name evidence="1" type="ORF">SNAT2548_LOCUS4644</name>
</gene>
<dbReference type="GO" id="GO:0036088">
    <property type="term" value="P:D-serine catabolic process"/>
    <property type="evidence" value="ECO:0007669"/>
    <property type="project" value="TreeGrafter"/>
</dbReference>
<comment type="caution">
    <text evidence="1">The sequence shown here is derived from an EMBL/GenBank/DDBJ whole genome shotgun (WGS) entry which is preliminary data.</text>
</comment>
<feature type="non-terminal residue" evidence="1">
    <location>
        <position position="95"/>
    </location>
</feature>